<dbReference type="KEGG" id="ksc:CD178_01721"/>
<dbReference type="InterPro" id="IPR038390">
    <property type="entry name" value="Metal_Tscrpt_repr_sf"/>
</dbReference>
<accession>A0A347WC91</accession>
<sequence length="126" mass="13858">MVPVAKQYGVNHMAKKKRQEKKAAAACVQCDVQPETKKVEQPHKKALVNRVRRIEGQVGGVLNMIEEDRYCVDILTQISAVKSALDGVAVKILSNHAQGCVRKAVMEDGGEDVIGELLGIIRKLIR</sequence>
<name>A0A347WC91_9PROT</name>
<organism evidence="2 3">
    <name type="scientific">Komagataeibacter saccharivorans</name>
    <dbReference type="NCBI Taxonomy" id="265959"/>
    <lineage>
        <taxon>Bacteria</taxon>
        <taxon>Pseudomonadati</taxon>
        <taxon>Pseudomonadota</taxon>
        <taxon>Alphaproteobacteria</taxon>
        <taxon>Acetobacterales</taxon>
        <taxon>Acetobacteraceae</taxon>
        <taxon>Komagataeibacter</taxon>
    </lineage>
</organism>
<dbReference type="InterPro" id="IPR003735">
    <property type="entry name" value="Metal_Tscrpt_repr"/>
</dbReference>
<dbReference type="GO" id="GO:0045892">
    <property type="term" value="P:negative regulation of DNA-templated transcription"/>
    <property type="evidence" value="ECO:0007669"/>
    <property type="project" value="UniProtKB-ARBA"/>
</dbReference>
<proteinExistence type="inferred from homology"/>
<reference evidence="2 3" key="1">
    <citation type="submission" date="2017-08" db="EMBL/GenBank/DDBJ databases">
        <title>Complete genome sequence of Gluconacetobacter saccharivorans CV1 isolated from Fermented Vinegar.</title>
        <authorList>
            <person name="Kim S.-Y."/>
        </authorList>
    </citation>
    <scope>NUCLEOTIDE SEQUENCE [LARGE SCALE GENOMIC DNA]</scope>
    <source>
        <strain evidence="2 3">CV1</strain>
    </source>
</reference>
<dbReference type="CDD" id="cd10148">
    <property type="entry name" value="CsoR-like_DUF156"/>
    <property type="match status" value="1"/>
</dbReference>
<dbReference type="PANTHER" id="PTHR33677">
    <property type="entry name" value="TRANSCRIPTIONAL REPRESSOR FRMR-RELATED"/>
    <property type="match status" value="1"/>
</dbReference>
<evidence type="ECO:0000313" key="2">
    <source>
        <dbReference type="EMBL" id="AXY22484.1"/>
    </source>
</evidence>
<evidence type="ECO:0000256" key="1">
    <source>
        <dbReference type="ARBA" id="ARBA00005260"/>
    </source>
</evidence>
<protein>
    <submittedName>
        <fullName evidence="2">Copper-sensing transcriptional repressor CsoR</fullName>
    </submittedName>
</protein>
<dbReference type="Gene3D" id="1.20.58.1000">
    <property type="entry name" value="Metal-sensitive repressor, helix protomer"/>
    <property type="match status" value="1"/>
</dbReference>
<dbReference type="GO" id="GO:0046872">
    <property type="term" value="F:metal ion binding"/>
    <property type="evidence" value="ECO:0007669"/>
    <property type="project" value="InterPro"/>
</dbReference>
<dbReference type="EMBL" id="CP023036">
    <property type="protein sequence ID" value="AXY22484.1"/>
    <property type="molecule type" value="Genomic_DNA"/>
</dbReference>
<keyword evidence="3" id="KW-1185">Reference proteome</keyword>
<gene>
    <name evidence="2" type="primary">csoR</name>
    <name evidence="2" type="ORF">CD178_01721</name>
</gene>
<dbReference type="Pfam" id="PF02583">
    <property type="entry name" value="Trns_repr_metal"/>
    <property type="match status" value="1"/>
</dbReference>
<dbReference type="PANTHER" id="PTHR33677:SF3">
    <property type="entry name" value="COPPER-SENSING TRANSCRIPTIONAL REPRESSOR RICR"/>
    <property type="match status" value="1"/>
</dbReference>
<evidence type="ECO:0000313" key="3">
    <source>
        <dbReference type="Proteomes" id="UP000264120"/>
    </source>
</evidence>
<dbReference type="Proteomes" id="UP000264120">
    <property type="component" value="Chromosome"/>
</dbReference>
<dbReference type="GO" id="GO:0003677">
    <property type="term" value="F:DNA binding"/>
    <property type="evidence" value="ECO:0007669"/>
    <property type="project" value="InterPro"/>
</dbReference>
<dbReference type="AlphaFoldDB" id="A0A347WC91"/>
<comment type="similarity">
    <text evidence="1">Belongs to the FrmR/RcnR family.</text>
</comment>